<dbReference type="FunFam" id="3.10.490.20:FF:000001">
    <property type="entry name" value="dynein heavy chain 7, axonemal"/>
    <property type="match status" value="1"/>
</dbReference>
<dbReference type="GO" id="GO:0005524">
    <property type="term" value="F:ATP binding"/>
    <property type="evidence" value="ECO:0007669"/>
    <property type="project" value="UniProtKB-KW"/>
</dbReference>
<dbReference type="GO" id="GO:0051959">
    <property type="term" value="F:dynein light intermediate chain binding"/>
    <property type="evidence" value="ECO:0007669"/>
    <property type="project" value="InterPro"/>
</dbReference>
<dbReference type="Pfam" id="PF12777">
    <property type="entry name" value="MT"/>
    <property type="match status" value="1"/>
</dbReference>
<proteinExistence type="inferred from homology"/>
<dbReference type="GO" id="GO:0030286">
    <property type="term" value="C:dynein complex"/>
    <property type="evidence" value="ECO:0007669"/>
    <property type="project" value="UniProtKB-KW"/>
</dbReference>
<dbReference type="Gene3D" id="1.10.8.720">
    <property type="entry name" value="Region D6 of dynein motor"/>
    <property type="match status" value="1"/>
</dbReference>
<dbReference type="Pfam" id="PF18198">
    <property type="entry name" value="AAA_lid_11"/>
    <property type="match status" value="1"/>
</dbReference>
<dbReference type="Pfam" id="PF12781">
    <property type="entry name" value="AAA_9"/>
    <property type="match status" value="1"/>
</dbReference>
<evidence type="ECO:0000256" key="2">
    <source>
        <dbReference type="ARBA" id="ARBA00008887"/>
    </source>
</evidence>
<dbReference type="InterPro" id="IPR024743">
    <property type="entry name" value="Dynein_HC_stalk"/>
</dbReference>
<feature type="coiled-coil region" evidence="14">
    <location>
        <begin position="1136"/>
        <end position="1191"/>
    </location>
</feature>
<evidence type="ECO:0000259" key="19">
    <source>
        <dbReference type="Pfam" id="PF17852"/>
    </source>
</evidence>
<dbReference type="Gene3D" id="1.10.8.1220">
    <property type="match status" value="1"/>
</dbReference>
<feature type="domain" description="Dynein heavy chain 3 AAA+ lid" evidence="20">
    <location>
        <begin position="488"/>
        <end position="577"/>
    </location>
</feature>
<dbReference type="Pfam" id="PF12780">
    <property type="entry name" value="AAA_8"/>
    <property type="match status" value="1"/>
</dbReference>
<comment type="subcellular location">
    <subcellularLocation>
        <location evidence="1">Cytoplasm</location>
        <location evidence="1">Cytoskeleton</location>
        <location evidence="1">Cilium axoneme</location>
    </subcellularLocation>
</comment>
<organism evidence="23">
    <name type="scientific">Apis mellifera</name>
    <name type="common">Honeybee</name>
    <dbReference type="NCBI Taxonomy" id="7460"/>
    <lineage>
        <taxon>Eukaryota</taxon>
        <taxon>Metazoa</taxon>
        <taxon>Ecdysozoa</taxon>
        <taxon>Arthropoda</taxon>
        <taxon>Hexapoda</taxon>
        <taxon>Insecta</taxon>
        <taxon>Pterygota</taxon>
        <taxon>Neoptera</taxon>
        <taxon>Endopterygota</taxon>
        <taxon>Hymenoptera</taxon>
        <taxon>Apocrita</taxon>
        <taxon>Aculeata</taxon>
        <taxon>Apoidea</taxon>
        <taxon>Anthophila</taxon>
        <taxon>Apidae</taxon>
        <taxon>Apis</taxon>
    </lineage>
</organism>
<gene>
    <name evidence="25" type="primary">LOC552224</name>
</gene>
<evidence type="ECO:0000256" key="1">
    <source>
        <dbReference type="ARBA" id="ARBA00004430"/>
    </source>
</evidence>
<dbReference type="InterPro" id="IPR043160">
    <property type="entry name" value="Dynein_C_barrel"/>
</dbReference>
<dbReference type="FunFam" id="3.40.50.300:FF:002141">
    <property type="entry name" value="Dynein heavy chain"/>
    <property type="match status" value="1"/>
</dbReference>
<reference evidence="25" key="2">
    <citation type="submission" date="2025-04" db="UniProtKB">
        <authorList>
            <consortium name="RefSeq"/>
        </authorList>
    </citation>
    <scope>IDENTIFICATION</scope>
    <source>
        <strain evidence="25">DH4</strain>
        <tissue evidence="25">Whole body</tissue>
    </source>
</reference>
<evidence type="ECO:0000259" key="16">
    <source>
        <dbReference type="Pfam" id="PF12777"/>
    </source>
</evidence>
<evidence type="ECO:0000256" key="5">
    <source>
        <dbReference type="ARBA" id="ARBA00022737"/>
    </source>
</evidence>
<evidence type="ECO:0000256" key="8">
    <source>
        <dbReference type="ARBA" id="ARBA00023017"/>
    </source>
</evidence>
<protein>
    <submittedName>
        <fullName evidence="25">Dynein heavy chain 1, axonemal</fullName>
    </submittedName>
</protein>
<feature type="domain" description="Dynein heavy chain coiled coil stalk" evidence="16">
    <location>
        <begin position="904"/>
        <end position="1251"/>
    </location>
</feature>
<dbReference type="InterPro" id="IPR041228">
    <property type="entry name" value="Dynein_C"/>
</dbReference>
<dbReference type="FunFam" id="3.40.50.300:FF:000049">
    <property type="entry name" value="Dynein, axonemal, heavy chain 5"/>
    <property type="match status" value="1"/>
</dbReference>
<feature type="coiled-coil region" evidence="14">
    <location>
        <begin position="949"/>
        <end position="988"/>
    </location>
</feature>
<keyword evidence="5" id="KW-0677">Repeat</keyword>
<dbReference type="InterPro" id="IPR042219">
    <property type="entry name" value="AAA_lid_11_sf"/>
</dbReference>
<keyword evidence="12" id="KW-0206">Cytoskeleton</keyword>
<feature type="domain" description="Dynein heavy chain C-terminal" evidence="22">
    <location>
        <begin position="2038"/>
        <end position="2333"/>
    </location>
</feature>
<keyword evidence="11" id="KW-0505">Motor protein</keyword>
<dbReference type="InterPro" id="IPR024317">
    <property type="entry name" value="Dynein_heavy_chain_D4_dom"/>
</dbReference>
<dbReference type="GO" id="GO:0031514">
    <property type="term" value="C:motile cilium"/>
    <property type="evidence" value="ECO:0007669"/>
    <property type="project" value="UniProtKB-ARBA"/>
</dbReference>
<evidence type="ECO:0000259" key="21">
    <source>
        <dbReference type="Pfam" id="PF18198"/>
    </source>
</evidence>
<dbReference type="InterPro" id="IPR004273">
    <property type="entry name" value="Dynein_heavy_D6_P-loop"/>
</dbReference>
<keyword evidence="10" id="KW-0969">Cilium</keyword>
<dbReference type="GO" id="GO:0045505">
    <property type="term" value="F:dynein intermediate chain binding"/>
    <property type="evidence" value="ECO:0007669"/>
    <property type="project" value="InterPro"/>
</dbReference>
<dbReference type="FunFam" id="1.10.8.1220:FF:000001">
    <property type="entry name" value="Dynein axonemal heavy chain 5"/>
    <property type="match status" value="1"/>
</dbReference>
<evidence type="ECO:0000313" key="24">
    <source>
        <dbReference type="Proteomes" id="UP000005203"/>
    </source>
</evidence>
<dbReference type="InterPro" id="IPR026983">
    <property type="entry name" value="DHC"/>
</dbReference>
<dbReference type="FunFam" id="1.20.1270.280:FF:000001">
    <property type="entry name" value="dynein heavy chain 7, axonemal"/>
    <property type="match status" value="1"/>
</dbReference>
<dbReference type="Gene3D" id="6.10.140.1060">
    <property type="match status" value="1"/>
</dbReference>
<feature type="domain" description="Dynein heavy chain region D6 P-loop" evidence="15">
    <location>
        <begin position="1744"/>
        <end position="1857"/>
    </location>
</feature>
<feature type="domain" description="Dynein heavy chain AAA lid" evidence="21">
    <location>
        <begin position="1893"/>
        <end position="2031"/>
    </location>
</feature>
<dbReference type="Pfam" id="PF17857">
    <property type="entry name" value="AAA_lid_1"/>
    <property type="match status" value="1"/>
</dbReference>
<keyword evidence="4" id="KW-0493">Microtubule</keyword>
<keyword evidence="13" id="KW-0966">Cell projection</keyword>
<evidence type="ECO:0000256" key="12">
    <source>
        <dbReference type="ARBA" id="ARBA00023212"/>
    </source>
</evidence>
<evidence type="ECO:0000313" key="23">
    <source>
        <dbReference type="EnsemblMetazoa" id="XP_026297087"/>
    </source>
</evidence>
<dbReference type="Gene3D" id="3.10.490.20">
    <property type="match status" value="1"/>
</dbReference>
<feature type="domain" description="Dynein heavy chain ATP-binding dynein motor region" evidence="18">
    <location>
        <begin position="1279"/>
        <end position="1500"/>
    </location>
</feature>
<dbReference type="GO" id="GO:0005930">
    <property type="term" value="C:axoneme"/>
    <property type="evidence" value="ECO:0007669"/>
    <property type="project" value="UniProtKB-SubCell"/>
</dbReference>
<evidence type="ECO:0000259" key="22">
    <source>
        <dbReference type="Pfam" id="PF18199"/>
    </source>
</evidence>
<dbReference type="Pfam" id="PF12775">
    <property type="entry name" value="AAA_7"/>
    <property type="match status" value="1"/>
</dbReference>
<evidence type="ECO:0000256" key="9">
    <source>
        <dbReference type="ARBA" id="ARBA00023054"/>
    </source>
</evidence>
<dbReference type="GO" id="GO:0008569">
    <property type="term" value="F:minus-end-directed microtubule motor activity"/>
    <property type="evidence" value="ECO:0007669"/>
    <property type="project" value="InterPro"/>
</dbReference>
<evidence type="ECO:0000256" key="7">
    <source>
        <dbReference type="ARBA" id="ARBA00022840"/>
    </source>
</evidence>
<keyword evidence="6" id="KW-0547">Nucleotide-binding</keyword>
<evidence type="ECO:0000256" key="11">
    <source>
        <dbReference type="ARBA" id="ARBA00023175"/>
    </source>
</evidence>
<dbReference type="InterPro" id="IPR035706">
    <property type="entry name" value="AAA_9"/>
</dbReference>
<keyword evidence="3" id="KW-0963">Cytoplasm</keyword>
<dbReference type="Gene3D" id="1.20.1270.280">
    <property type="match status" value="1"/>
</dbReference>
<dbReference type="FunFam" id="1.10.8.720:FF:000001">
    <property type="entry name" value="dynein heavy chain 7, axonemal"/>
    <property type="match status" value="1"/>
</dbReference>
<dbReference type="Gene3D" id="1.20.920.20">
    <property type="match status" value="1"/>
</dbReference>
<feature type="domain" description="Dynein heavy chain AAA 5 extension" evidence="19">
    <location>
        <begin position="132"/>
        <end position="249"/>
    </location>
</feature>
<dbReference type="Gene3D" id="3.40.50.300">
    <property type="entry name" value="P-loop containing nucleotide triphosphate hydrolases"/>
    <property type="match status" value="4"/>
</dbReference>
<evidence type="ECO:0000256" key="13">
    <source>
        <dbReference type="ARBA" id="ARBA00023273"/>
    </source>
</evidence>
<dbReference type="GO" id="GO:0007018">
    <property type="term" value="P:microtubule-based movement"/>
    <property type="evidence" value="ECO:0007669"/>
    <property type="project" value="InterPro"/>
</dbReference>
<dbReference type="Pfam" id="PF03028">
    <property type="entry name" value="Dynein_heavy"/>
    <property type="match status" value="1"/>
</dbReference>
<evidence type="ECO:0000256" key="10">
    <source>
        <dbReference type="ARBA" id="ARBA00023069"/>
    </source>
</evidence>
<dbReference type="PANTHER" id="PTHR22878">
    <property type="entry name" value="DYNEIN HEAVY CHAIN 6, AXONEMAL-LIKE-RELATED"/>
    <property type="match status" value="1"/>
</dbReference>
<dbReference type="GO" id="GO:0005874">
    <property type="term" value="C:microtubule"/>
    <property type="evidence" value="ECO:0007669"/>
    <property type="project" value="UniProtKB-KW"/>
</dbReference>
<evidence type="ECO:0000256" key="4">
    <source>
        <dbReference type="ARBA" id="ARBA00022701"/>
    </source>
</evidence>
<dbReference type="Pfam" id="PF17852">
    <property type="entry name" value="Dynein_AAA_lid"/>
    <property type="match status" value="1"/>
</dbReference>
<keyword evidence="9 14" id="KW-0175">Coiled coil</keyword>
<keyword evidence="7" id="KW-0067">ATP-binding</keyword>
<evidence type="ECO:0000259" key="17">
    <source>
        <dbReference type="Pfam" id="PF12780"/>
    </source>
</evidence>
<dbReference type="EnsemblMetazoa" id="XM_026441302">
    <property type="protein sequence ID" value="XP_026297087"/>
    <property type="gene ID" value="LOC552224"/>
</dbReference>
<evidence type="ECO:0000259" key="15">
    <source>
        <dbReference type="Pfam" id="PF03028"/>
    </source>
</evidence>
<dbReference type="PANTHER" id="PTHR22878:SF73">
    <property type="entry name" value="DYNEIN AXONEMAL HEAVY CHAIN 1"/>
    <property type="match status" value="1"/>
</dbReference>
<dbReference type="Proteomes" id="UP000005203">
    <property type="component" value="Linkage group LG6"/>
</dbReference>
<keyword evidence="8" id="KW-0243">Dynein</keyword>
<feature type="domain" description="Dynein heavy chain AAA module D4" evidence="17">
    <location>
        <begin position="629"/>
        <end position="890"/>
    </location>
</feature>
<accession>A0A7M7L3M4</accession>
<evidence type="ECO:0000259" key="20">
    <source>
        <dbReference type="Pfam" id="PF17857"/>
    </source>
</evidence>
<dbReference type="InterPro" id="IPR027417">
    <property type="entry name" value="P-loop_NTPase"/>
</dbReference>
<dbReference type="KEGG" id="ame:552224"/>
<evidence type="ECO:0000256" key="14">
    <source>
        <dbReference type="SAM" id="Coils"/>
    </source>
</evidence>
<dbReference type="SUPFAM" id="SSF52540">
    <property type="entry name" value="P-loop containing nucleoside triphosphate hydrolases"/>
    <property type="match status" value="2"/>
</dbReference>
<dbReference type="InterPro" id="IPR041589">
    <property type="entry name" value="DNAH3_AAA_lid_1"/>
</dbReference>
<reference evidence="23" key="1">
    <citation type="submission" date="2021-01" db="UniProtKB">
        <authorList>
            <consortium name="EnsemblMetazoa"/>
        </authorList>
    </citation>
    <scope>IDENTIFICATION</scope>
    <source>
        <strain evidence="23">DH4</strain>
    </source>
</reference>
<dbReference type="FunFam" id="1.20.920.20:FF:000001">
    <property type="entry name" value="dynein heavy chain 2, axonemal"/>
    <property type="match status" value="1"/>
</dbReference>
<dbReference type="FunFam" id="3.40.50.300:FF:000153">
    <property type="entry name" value="Dynein axonemal heavy chain 1"/>
    <property type="match status" value="1"/>
</dbReference>
<dbReference type="Gene3D" id="1.10.472.130">
    <property type="match status" value="1"/>
</dbReference>
<comment type="similarity">
    <text evidence="2">Belongs to the dynein heavy chain family.</text>
</comment>
<accession>A0A8B8GZD4</accession>
<dbReference type="InterPro" id="IPR041658">
    <property type="entry name" value="AAA_lid_11"/>
</dbReference>
<dbReference type="OrthoDB" id="447173at2759"/>
<evidence type="ECO:0000313" key="25">
    <source>
        <dbReference type="RefSeq" id="XP_026297087.1"/>
    </source>
</evidence>
<dbReference type="InterPro" id="IPR041466">
    <property type="entry name" value="Dynein_AAA5_ext"/>
</dbReference>
<evidence type="ECO:0000256" key="3">
    <source>
        <dbReference type="ARBA" id="ARBA00022490"/>
    </source>
</evidence>
<evidence type="ECO:0000256" key="6">
    <source>
        <dbReference type="ARBA" id="ARBA00022741"/>
    </source>
</evidence>
<name>A0A7M7L3M4_APIME</name>
<dbReference type="FunFam" id="1.20.920.30:FF:000005">
    <property type="entry name" value="Dynein, axonemal, heavy chain 2"/>
    <property type="match status" value="1"/>
</dbReference>
<dbReference type="Pfam" id="PF18199">
    <property type="entry name" value="Dynein_C"/>
    <property type="match status" value="1"/>
</dbReference>
<dbReference type="RefSeq" id="XP_026297087.1">
    <property type="nucleotide sequence ID" value="XM_026441302.1"/>
</dbReference>
<dbReference type="Gene3D" id="1.20.920.30">
    <property type="match status" value="1"/>
</dbReference>
<evidence type="ECO:0000259" key="18">
    <source>
        <dbReference type="Pfam" id="PF12781"/>
    </source>
</evidence>
<keyword evidence="24" id="KW-1185">Reference proteome</keyword>
<dbReference type="GeneID" id="552224"/>
<sequence length="2337" mass="268470">MGQLYGEYDLNTREWTDGIFSTLLRAGIAATDQNKRWYIFDGPVDALWIENMNTVLDDNKKLCLTSGEIMKILPTMTMMFEVADLRVASPATVSRCGMVYMQPEDLGLEPFINCWIKQLPKNMSAHIDRIVELTKQFLFPGLKILRTRLREIETTVNYGMVQSYINLMNFRIGPMAGREGKPPPSLHFQELIPQLLSPWSSFATVWSLGASSDYNSRCIFSDWIRSVQKRYKHELPFPEEGLVYDYRLHDGGFTDIVEGQEPIPPKWYKWLDDIPPMIITLDMKFVDMEIPTMNSVRNAALVGYLLINESNPLCIGPTGSGKTLTVSAKLMRQMHKKYICDFITFSARTTANQTQDLVDEKLIKRRRNVYGPPLLRKQVFFIDDLNMPALDTFGAQPPLELVRQFMDFKGWYDRKEIGLFRWIEDVNFIAAMGPPGGGRNPVTPRLLRHFHFIAFPEMEEDDKKHIFGTILKSWLSLTHFAHMLDVFITTTLNLYTIICKEMLPTPLKSHYTFNLRDLSKVFQGMLMANPQKIEHLNKLLLLWYHENVRVYSDRLINDEDRNWFDHLLRNMMKTEFECDPNEIIGEQIIFFGDFMALAKEYEEIINHKKMQEILEEFLEDYNAISVSPMKLVLFQDAIDHICRINRILRQPRGNALLLGMGGSGRQSLTRLAAHIQDYNCFQIELSGVYTAHDWHEDIKKSMMYAGVQNQLIVFLFSDTQIKNDSMLEDLNSVLNNGDVPNIYKVDEMEKIYHSMRGAVQEAGLAINRSNLFSAYVKTVRNNLHVVITMSPIGEVFRARIRQFPALVNCSTIDWFCPWPEAALQSVAMRFLIDIQDESITDDVLQSIVIMCQYMHSSVIEASDLYLKELNRHNYVTPTSYLELLSSYGNLLEKKKMELLSAAHRLTTGLDKLAHAEVEVKNMQQLLAEMKPKLERAAIATARMIKRITLDTIEAEKTRAEAQLQESIAKKMKAENQAIRDEAEADLSEARPMLIAAEKSLKALNRGDVTEVKAMKRPPPGVILVIEAVCIINNVKPHKVEVTGKFGERETKLDYWTPGSLLLADPGQFLYNMENFDKEQLTEEIINKLKVYIEDPNFQPAKIEYVSKACHSFCLWVHAMYNWYFVNKKVKPKMEALAKAEEILLETERALSAAIQRLKEVEEGIALLRKHLEEEEERKAELEKQKQLCEDRMGRAVRLIVGLAGEQIRWAQTVVEIRVSVKNAVGDILLASGAIAYLTPFTDVYRERLLDSWKKVLGEGVPHTPGSDPVSTLGDQVEIRKWQIEGLPRDMLSVENAVLAMHSKRWPLFIDPQAQANKWIRALYKEEGISIARMTDKELLRVVESCVRFGRACLIENIGLELEAGLDPIFLRSLFEHGGQWCVKVGENIVPYNTDFRLFLTTRLANPHYTPEVCVKILLVNFALTATGLEDQLMSLVAIQERPDLEQTRNALILANAEMKKELLEIEDRILYRLTVSEGSAVDDMDLILTLEASKIKSEEIKVKMKEAEITQADIDMTRSLYIPVAVQGRILYFCLSDLQYIDTMYQYSLEWFVEIFNNSIIATEKSGDIEERVSNINQKFMFSLFSNVCRSLFEKHKLHFAFLVCARIRMNDELIDVIEWRHLLSGPVPITERPNPAPEWITPRCWKEIQALDELENFQDFVKFFVRNVSQFKKVFDDQEAHMTPYPEPWQSKLDDFQKMLILKCLRPDKVTNAMQLYLAKYLGRQFIEPQTAELSAIYAESSPTTPIVFILSPGTDPAAELYKFADKLKMTMKLHAISLGQGQGPRAEAMLKLSAEGGYWCFFQNCHLAPSWMPELDLLVEALTRQTNHRDFRLWLTSAPSPDFPVSILQNSSKMTIEPPRGVKANMFRAYLAQVAEMRTFLASVHPKVQQFKWLVFSLCLFHSVLLERRKFGSLGFNIAYEFTDGDLRICISQLHMFLLEYDVVPFRVLIYTAGHINYGGRITDDWDRRCVLTILKDFYKMEILSPTYKFDVEGYYAQLTDATFEEYIEYIKTFPLNDDPALFGMHPNADISFAQAETYACLNTLLALQPREVGIAAASIEEVTSQLATEMLATIPPTFNLSAIHQKYPVLYEESFNTVLIQEAIRYNGLLNVVKSTLEDLLKALKGFVVMSEYLETVSKSLYNNRIPTVWQDKGYPSLKPLGAWFLDLKDRIDFLKNWENYGIPAAFWISGFYFPQAFLTGTLQNYARKYVVSIDAIDFSFQVQSEMPKRRPADGCIIYGLFLEGCRWDGKFLNESFPKELYTNMPPILLLPEVHHKEPEGIYVCPVYKTINRAGVLSTTGHSTNFVLPMEIPSKKPQAHWIKRGVALICALDY</sequence>